<dbReference type="Gene3D" id="1.10.510.10">
    <property type="entry name" value="Transferase(Phosphotransferase) domain 1"/>
    <property type="match status" value="1"/>
</dbReference>
<dbReference type="InterPro" id="IPR008271">
    <property type="entry name" value="Ser/Thr_kinase_AS"/>
</dbReference>
<evidence type="ECO:0000256" key="4">
    <source>
        <dbReference type="PROSITE-ProRule" id="PRU10141"/>
    </source>
</evidence>
<evidence type="ECO:0000259" key="6">
    <source>
        <dbReference type="PROSITE" id="PS50011"/>
    </source>
</evidence>
<evidence type="ECO:0000256" key="5">
    <source>
        <dbReference type="RuleBase" id="RU000304"/>
    </source>
</evidence>
<evidence type="ECO:0000256" key="1">
    <source>
        <dbReference type="ARBA" id="ARBA00012513"/>
    </source>
</evidence>
<dbReference type="EC" id="2.7.11.1" evidence="1"/>
<dbReference type="Proteomes" id="UP001050691">
    <property type="component" value="Unassembled WGS sequence"/>
</dbReference>
<dbReference type="AlphaFoldDB" id="A0AAV5AQF9"/>
<dbReference type="PROSITE" id="PS00108">
    <property type="entry name" value="PROTEIN_KINASE_ST"/>
    <property type="match status" value="1"/>
</dbReference>
<name>A0AAV5AQF9_9AGAM</name>
<keyword evidence="5" id="KW-0418">Kinase</keyword>
<dbReference type="PROSITE" id="PS50011">
    <property type="entry name" value="PROTEIN_KINASE_DOM"/>
    <property type="match status" value="1"/>
</dbReference>
<evidence type="ECO:0000313" key="7">
    <source>
        <dbReference type="EMBL" id="GJJ15394.1"/>
    </source>
</evidence>
<dbReference type="SMART" id="SM00220">
    <property type="entry name" value="S_TKc"/>
    <property type="match status" value="1"/>
</dbReference>
<dbReference type="GO" id="GO:0004674">
    <property type="term" value="F:protein serine/threonine kinase activity"/>
    <property type="evidence" value="ECO:0007669"/>
    <property type="project" value="UniProtKB-KW"/>
</dbReference>
<dbReference type="EMBL" id="BPWL01000011">
    <property type="protein sequence ID" value="GJJ15394.1"/>
    <property type="molecule type" value="Genomic_DNA"/>
</dbReference>
<feature type="domain" description="Protein kinase" evidence="6">
    <location>
        <begin position="28"/>
        <end position="283"/>
    </location>
</feature>
<evidence type="ECO:0000256" key="3">
    <source>
        <dbReference type="ARBA" id="ARBA00022840"/>
    </source>
</evidence>
<keyword evidence="3 4" id="KW-0067">ATP-binding</keyword>
<dbReference type="PROSITE" id="PS00107">
    <property type="entry name" value="PROTEIN_KINASE_ATP"/>
    <property type="match status" value="1"/>
</dbReference>
<accession>A0AAV5AQF9</accession>
<dbReference type="InterPro" id="IPR017441">
    <property type="entry name" value="Protein_kinase_ATP_BS"/>
</dbReference>
<dbReference type="InterPro" id="IPR050235">
    <property type="entry name" value="CK1_Ser-Thr_kinase"/>
</dbReference>
<dbReference type="SUPFAM" id="SSF56112">
    <property type="entry name" value="Protein kinase-like (PK-like)"/>
    <property type="match status" value="1"/>
</dbReference>
<comment type="caution">
    <text evidence="7">The sequence shown here is derived from an EMBL/GenBank/DDBJ whole genome shotgun (WGS) entry which is preliminary data.</text>
</comment>
<dbReference type="GO" id="GO:0005524">
    <property type="term" value="F:ATP binding"/>
    <property type="evidence" value="ECO:0007669"/>
    <property type="project" value="UniProtKB-UniRule"/>
</dbReference>
<organism evidence="7 8">
    <name type="scientific">Clathrus columnatus</name>
    <dbReference type="NCBI Taxonomy" id="1419009"/>
    <lineage>
        <taxon>Eukaryota</taxon>
        <taxon>Fungi</taxon>
        <taxon>Dikarya</taxon>
        <taxon>Basidiomycota</taxon>
        <taxon>Agaricomycotina</taxon>
        <taxon>Agaricomycetes</taxon>
        <taxon>Phallomycetidae</taxon>
        <taxon>Phallales</taxon>
        <taxon>Clathraceae</taxon>
        <taxon>Clathrus</taxon>
    </lineage>
</organism>
<dbReference type="InterPro" id="IPR000719">
    <property type="entry name" value="Prot_kinase_dom"/>
</dbReference>
<comment type="similarity">
    <text evidence="5">Belongs to the protein kinase superfamily.</text>
</comment>
<evidence type="ECO:0000256" key="2">
    <source>
        <dbReference type="ARBA" id="ARBA00022741"/>
    </source>
</evidence>
<evidence type="ECO:0000313" key="8">
    <source>
        <dbReference type="Proteomes" id="UP001050691"/>
    </source>
</evidence>
<keyword evidence="5" id="KW-0808">Transferase</keyword>
<sequence>MSIRHEFPDPVLTTTQAKEQPQLSYTLCPGNCQLGDGGYSKVYKAVDANSGQVVALKKSRVPLRIKRPHLRYESWVLQLLQGHTAIPKILGQNLRDKITGEGTGLSVMTVVRVLEQILSALKHVHKHGLVHRDIKPQNLLCSDYDASRIMLIDFGLTKRTIPGLPRTRDPLKEKKPIVGTLPWASLNSHRGTDLAPRDDLKSLAYTVLFLLRGNMPWRSENYNPKEPKLLRQTRVYRSKSSFAGSQLAMNFPSDFAYLLDYSRHLDFHQLPDYDDLASRFSRLADSLGGYTKSDPLDWTQVPVPSGIDQQVLHQGNLIDEEDGADYEPEDGDSTDYITDSYWGLDVDQWDDRHGSRDVSLTLPAAQLEELVNSEIPRITEVKTPRMAANKK</sequence>
<keyword evidence="8" id="KW-1185">Reference proteome</keyword>
<protein>
    <recommendedName>
        <fullName evidence="1">non-specific serine/threonine protein kinase</fullName>
        <ecNumber evidence="1">2.7.11.1</ecNumber>
    </recommendedName>
</protein>
<dbReference type="InterPro" id="IPR011009">
    <property type="entry name" value="Kinase-like_dom_sf"/>
</dbReference>
<dbReference type="Pfam" id="PF00069">
    <property type="entry name" value="Pkinase"/>
    <property type="match status" value="1"/>
</dbReference>
<feature type="binding site" evidence="4">
    <location>
        <position position="57"/>
    </location>
    <ligand>
        <name>ATP</name>
        <dbReference type="ChEBI" id="CHEBI:30616"/>
    </ligand>
</feature>
<dbReference type="PANTHER" id="PTHR11909">
    <property type="entry name" value="CASEIN KINASE-RELATED"/>
    <property type="match status" value="1"/>
</dbReference>
<proteinExistence type="inferred from homology"/>
<gene>
    <name evidence="7" type="ORF">Clacol_009670</name>
</gene>
<reference evidence="7" key="1">
    <citation type="submission" date="2021-10" db="EMBL/GenBank/DDBJ databases">
        <title>De novo Genome Assembly of Clathrus columnatus (Basidiomycota, Fungi) Using Illumina and Nanopore Sequence Data.</title>
        <authorList>
            <person name="Ogiso-Tanaka E."/>
            <person name="Itagaki H."/>
            <person name="Hosoya T."/>
            <person name="Hosaka K."/>
        </authorList>
    </citation>
    <scope>NUCLEOTIDE SEQUENCE</scope>
    <source>
        <strain evidence="7">MO-923</strain>
    </source>
</reference>
<keyword evidence="5" id="KW-0723">Serine/threonine-protein kinase</keyword>
<keyword evidence="2 4" id="KW-0547">Nucleotide-binding</keyword>